<accession>A0A423VJT9</accession>
<sequence length="212" mass="23512">MAFVSFVPTPKCNRGTVDIIWSYLPTIFLSLGPVSTTRSPTLFSTVSSSLRELHDAPAFRRAVHQLAAPGWRSLTLRQAFLFLLGGLHFDDVSDYYTRDAYPRNADRFLAAAAACRFVLTLLSRLVGRLATSPLEFVTMSYVFCGLVMYIAWFHCPQGIEEPFAIAAKGIKPQTAHGPEVLSVQVEGVKWTSDMHKAVYGTTIFLAFTGVHF</sequence>
<dbReference type="EMBL" id="LKEB01000092">
    <property type="protein sequence ID" value="ROV91253.1"/>
    <property type="molecule type" value="Genomic_DNA"/>
</dbReference>
<comment type="caution">
    <text evidence="1">The sequence shown here is derived from an EMBL/GenBank/DDBJ whole genome shotgun (WGS) entry which is preliminary data.</text>
</comment>
<dbReference type="Proteomes" id="UP000285146">
    <property type="component" value="Unassembled WGS sequence"/>
</dbReference>
<reference evidence="1 2" key="1">
    <citation type="submission" date="2015-09" db="EMBL/GenBank/DDBJ databases">
        <title>Host preference determinants of Valsa canker pathogens revealed by comparative genomics.</title>
        <authorList>
            <person name="Yin Z."/>
            <person name="Huang L."/>
        </authorList>
    </citation>
    <scope>NUCLEOTIDE SEQUENCE [LARGE SCALE GENOMIC DNA]</scope>
    <source>
        <strain evidence="1 2">SXYLt</strain>
    </source>
</reference>
<evidence type="ECO:0000313" key="1">
    <source>
        <dbReference type="EMBL" id="ROV91253.1"/>
    </source>
</evidence>
<gene>
    <name evidence="1" type="ORF">VPNG_09688</name>
</gene>
<dbReference type="PANTHER" id="PTHR35043:SF7">
    <property type="entry name" value="TRANSCRIPTION FACTOR DOMAIN-CONTAINING PROTEIN"/>
    <property type="match status" value="1"/>
</dbReference>
<dbReference type="InParanoid" id="A0A423VJT9"/>
<dbReference type="AlphaFoldDB" id="A0A423VJT9"/>
<evidence type="ECO:0000313" key="2">
    <source>
        <dbReference type="Proteomes" id="UP000285146"/>
    </source>
</evidence>
<keyword evidence="2" id="KW-1185">Reference proteome</keyword>
<dbReference type="OrthoDB" id="3061561at2759"/>
<proteinExistence type="predicted"/>
<protein>
    <submittedName>
        <fullName evidence="1">Uncharacterized protein</fullName>
    </submittedName>
</protein>
<organism evidence="1 2">
    <name type="scientific">Cytospora leucostoma</name>
    <dbReference type="NCBI Taxonomy" id="1230097"/>
    <lineage>
        <taxon>Eukaryota</taxon>
        <taxon>Fungi</taxon>
        <taxon>Dikarya</taxon>
        <taxon>Ascomycota</taxon>
        <taxon>Pezizomycotina</taxon>
        <taxon>Sordariomycetes</taxon>
        <taxon>Sordariomycetidae</taxon>
        <taxon>Diaporthales</taxon>
        <taxon>Cytosporaceae</taxon>
        <taxon>Cytospora</taxon>
    </lineage>
</organism>
<dbReference type="PANTHER" id="PTHR35043">
    <property type="entry name" value="TRANSCRIPTION FACTOR DOMAIN-CONTAINING PROTEIN"/>
    <property type="match status" value="1"/>
</dbReference>
<name>A0A423VJT9_9PEZI</name>